<gene>
    <name evidence="1" type="ORF">D9V37_18255</name>
</gene>
<name>A0A3L8P0D6_9ACTN</name>
<reference evidence="1 2" key="1">
    <citation type="submission" date="2018-10" db="EMBL/GenBank/DDBJ databases">
        <title>Marmoricola sp. 4Q3S-7 whole genome shotgun sequence.</title>
        <authorList>
            <person name="Li F."/>
        </authorList>
    </citation>
    <scope>NUCLEOTIDE SEQUENCE [LARGE SCALE GENOMIC DNA]</scope>
    <source>
        <strain evidence="1 2">4Q3S-7</strain>
    </source>
</reference>
<sequence length="230" mass="23874">MGLSSRVGKAIAPHAGALAPGATSAFIHDVLDRAVNGVGPLPGAARAADKLLVEHHGDVDAAVSAIVERHVRYAGAQGFLTNLGGLVTLAATIPANIAGLAILQCRMVAAVLHLRGYDLHDPRVHNAILATVLGEEAVLKLIKKRELPGTPMALATAPAHDPDLDKVVAAQVTAALVTRVAGKKVVTTVGKRVPIMGGVIGAGTDAWATYQVGRYVRREFLVRPKRQAST</sequence>
<comment type="caution">
    <text evidence="1">The sequence shown here is derived from an EMBL/GenBank/DDBJ whole genome shotgun (WGS) entry which is preliminary data.</text>
</comment>
<dbReference type="AlphaFoldDB" id="A0A3L8P0D6"/>
<keyword evidence="2" id="KW-1185">Reference proteome</keyword>
<dbReference type="RefSeq" id="WP_121807545.1">
    <property type="nucleotide sequence ID" value="NZ_RDBE01000010.1"/>
</dbReference>
<dbReference type="Proteomes" id="UP000281708">
    <property type="component" value="Unassembled WGS sequence"/>
</dbReference>
<organism evidence="1 2">
    <name type="scientific">Nocardioides mangrovicus</name>
    <dbReference type="NCBI Taxonomy" id="2478913"/>
    <lineage>
        <taxon>Bacteria</taxon>
        <taxon>Bacillati</taxon>
        <taxon>Actinomycetota</taxon>
        <taxon>Actinomycetes</taxon>
        <taxon>Propionibacteriales</taxon>
        <taxon>Nocardioidaceae</taxon>
        <taxon>Nocardioides</taxon>
    </lineage>
</organism>
<evidence type="ECO:0000313" key="1">
    <source>
        <dbReference type="EMBL" id="RLV48039.1"/>
    </source>
</evidence>
<accession>A0A3L8P0D6</accession>
<proteinExistence type="predicted"/>
<protein>
    <recommendedName>
        <fullName evidence="3">EcsC family protein</fullName>
    </recommendedName>
</protein>
<evidence type="ECO:0008006" key="3">
    <source>
        <dbReference type="Google" id="ProtNLM"/>
    </source>
</evidence>
<dbReference type="EMBL" id="RDBE01000010">
    <property type="protein sequence ID" value="RLV48039.1"/>
    <property type="molecule type" value="Genomic_DNA"/>
</dbReference>
<evidence type="ECO:0000313" key="2">
    <source>
        <dbReference type="Proteomes" id="UP000281708"/>
    </source>
</evidence>
<dbReference type="OrthoDB" id="1425703at2"/>